<organism evidence="5 6">
    <name type="scientific">Shewanella piezotolerans (strain WP3 / JCM 13877)</name>
    <dbReference type="NCBI Taxonomy" id="225849"/>
    <lineage>
        <taxon>Bacteria</taxon>
        <taxon>Pseudomonadati</taxon>
        <taxon>Pseudomonadota</taxon>
        <taxon>Gammaproteobacteria</taxon>
        <taxon>Alteromonadales</taxon>
        <taxon>Shewanellaceae</taxon>
        <taxon>Shewanella</taxon>
    </lineage>
</organism>
<evidence type="ECO:0000256" key="3">
    <source>
        <dbReference type="ARBA" id="ARBA00023163"/>
    </source>
</evidence>
<dbReference type="Gene3D" id="3.30.450.20">
    <property type="entry name" value="PAS domain"/>
    <property type="match status" value="1"/>
</dbReference>
<dbReference type="Proteomes" id="UP000000753">
    <property type="component" value="Chromosome"/>
</dbReference>
<dbReference type="InterPro" id="IPR013656">
    <property type="entry name" value="PAS_4"/>
</dbReference>
<evidence type="ECO:0000313" key="6">
    <source>
        <dbReference type="Proteomes" id="UP000000753"/>
    </source>
</evidence>
<name>B8CUL1_SHEPW</name>
<reference evidence="5 6" key="1">
    <citation type="journal article" date="2008" name="PLoS ONE">
        <title>Environmental adaptation: genomic analysis of the piezotolerant and psychrotolerant deep-sea iron reducing bacterium Shewanella piezotolerans WP3.</title>
        <authorList>
            <person name="Wang F."/>
            <person name="Wang J."/>
            <person name="Jian H."/>
            <person name="Zhang B."/>
            <person name="Li S."/>
            <person name="Wang F."/>
            <person name="Zeng X."/>
            <person name="Gao L."/>
            <person name="Bartlett D.H."/>
            <person name="Yu J."/>
            <person name="Hu S."/>
            <person name="Xiao X."/>
        </authorList>
    </citation>
    <scope>NUCLEOTIDE SEQUENCE [LARGE SCALE GENOMIC DNA]</scope>
    <source>
        <strain evidence="6">WP3 / JCM 13877</strain>
    </source>
</reference>
<dbReference type="SUPFAM" id="SSF46689">
    <property type="entry name" value="Homeodomain-like"/>
    <property type="match status" value="2"/>
</dbReference>
<dbReference type="eggNOG" id="COG4977">
    <property type="taxonomic scope" value="Bacteria"/>
</dbReference>
<dbReference type="PROSITE" id="PS01124">
    <property type="entry name" value="HTH_ARAC_FAMILY_2"/>
    <property type="match status" value="1"/>
</dbReference>
<keyword evidence="1" id="KW-0805">Transcription regulation</keyword>
<dbReference type="SMART" id="SM00342">
    <property type="entry name" value="HTH_ARAC"/>
    <property type="match status" value="1"/>
</dbReference>
<accession>B8CUL1</accession>
<evidence type="ECO:0000256" key="1">
    <source>
        <dbReference type="ARBA" id="ARBA00023015"/>
    </source>
</evidence>
<dbReference type="GO" id="GO:0003700">
    <property type="term" value="F:DNA-binding transcription factor activity"/>
    <property type="evidence" value="ECO:0007669"/>
    <property type="project" value="InterPro"/>
</dbReference>
<dbReference type="SUPFAM" id="SSF55785">
    <property type="entry name" value="PYP-like sensor domain (PAS domain)"/>
    <property type="match status" value="1"/>
</dbReference>
<dbReference type="CDD" id="cd00130">
    <property type="entry name" value="PAS"/>
    <property type="match status" value="1"/>
</dbReference>
<keyword evidence="2" id="KW-0238">DNA-binding</keyword>
<dbReference type="Pfam" id="PF12833">
    <property type="entry name" value="HTH_18"/>
    <property type="match status" value="1"/>
</dbReference>
<dbReference type="PANTHER" id="PTHR43280">
    <property type="entry name" value="ARAC-FAMILY TRANSCRIPTIONAL REGULATOR"/>
    <property type="match status" value="1"/>
</dbReference>
<evidence type="ECO:0000259" key="4">
    <source>
        <dbReference type="PROSITE" id="PS01124"/>
    </source>
</evidence>
<keyword evidence="6" id="KW-1185">Reference proteome</keyword>
<dbReference type="PANTHER" id="PTHR43280:SF28">
    <property type="entry name" value="HTH-TYPE TRANSCRIPTIONAL ACTIVATOR RHAS"/>
    <property type="match status" value="1"/>
</dbReference>
<dbReference type="STRING" id="225849.swp_4561"/>
<dbReference type="HOGENOM" id="CLU_077604_0_0_6"/>
<dbReference type="AlphaFoldDB" id="B8CUL1"/>
<proteinExistence type="predicted"/>
<dbReference type="InterPro" id="IPR000014">
    <property type="entry name" value="PAS"/>
</dbReference>
<keyword evidence="3" id="KW-0804">Transcription</keyword>
<dbReference type="EMBL" id="CP000472">
    <property type="protein sequence ID" value="ACJ31203.1"/>
    <property type="molecule type" value="Genomic_DNA"/>
</dbReference>
<dbReference type="Gene3D" id="1.10.10.60">
    <property type="entry name" value="Homeodomain-like"/>
    <property type="match status" value="2"/>
</dbReference>
<protein>
    <submittedName>
        <fullName evidence="5">Transcriptional regulator, AraC family</fullName>
    </submittedName>
</protein>
<feature type="domain" description="HTH araC/xylS-type" evidence="4">
    <location>
        <begin position="145"/>
        <end position="243"/>
    </location>
</feature>
<dbReference type="PROSITE" id="PS00041">
    <property type="entry name" value="HTH_ARAC_FAMILY_1"/>
    <property type="match status" value="1"/>
</dbReference>
<evidence type="ECO:0000313" key="5">
    <source>
        <dbReference type="EMBL" id="ACJ31203.1"/>
    </source>
</evidence>
<dbReference type="GO" id="GO:0043565">
    <property type="term" value="F:sequence-specific DNA binding"/>
    <property type="evidence" value="ECO:0007669"/>
    <property type="project" value="InterPro"/>
</dbReference>
<dbReference type="InterPro" id="IPR020449">
    <property type="entry name" value="Tscrpt_reg_AraC-type_HTH"/>
</dbReference>
<dbReference type="Pfam" id="PF08448">
    <property type="entry name" value="PAS_4"/>
    <property type="match status" value="1"/>
</dbReference>
<dbReference type="InterPro" id="IPR018060">
    <property type="entry name" value="HTH_AraC"/>
</dbReference>
<gene>
    <name evidence="5" type="ordered locus">swp_4561</name>
</gene>
<sequence length="247" mass="28959">MYQRNKWPNELNQILLLRQLVEAFDLMPDILFWVKDSDSRFIYANQYFLEHVGVQTQAQIYHCNDFDFSEPHIARQFINDDQKVMLGNRVNDRLEMNRLKGQEVAWFITSKRPVMNDAGEVIGSYGISRHLQKTSLTLSSMDALKVPVAFIKENYMQSITLTELAQTAHLSISALERRFTKHLGQTPKQFINEVRLENARRLLIETNESIANIAQETGFNDHSYFSRQFQRLFGKSPSQFRREHCTH</sequence>
<dbReference type="InterPro" id="IPR009057">
    <property type="entry name" value="Homeodomain-like_sf"/>
</dbReference>
<dbReference type="KEGG" id="swp:swp_4561"/>
<dbReference type="InterPro" id="IPR018062">
    <property type="entry name" value="HTH_AraC-typ_CS"/>
</dbReference>
<dbReference type="PRINTS" id="PR00032">
    <property type="entry name" value="HTHARAC"/>
</dbReference>
<evidence type="ECO:0000256" key="2">
    <source>
        <dbReference type="ARBA" id="ARBA00023125"/>
    </source>
</evidence>
<dbReference type="InterPro" id="IPR035965">
    <property type="entry name" value="PAS-like_dom_sf"/>
</dbReference>